<keyword evidence="2" id="KW-1185">Reference proteome</keyword>
<accession>A0ABD3RG16</accession>
<dbReference type="EMBL" id="JALLPB020000418">
    <property type="protein sequence ID" value="KAL3809321.1"/>
    <property type="molecule type" value="Genomic_DNA"/>
</dbReference>
<comment type="caution">
    <text evidence="1">The sequence shown here is derived from an EMBL/GenBank/DDBJ whole genome shotgun (WGS) entry which is preliminary data.</text>
</comment>
<dbReference type="AlphaFoldDB" id="A0ABD3RG16"/>
<evidence type="ECO:0000313" key="1">
    <source>
        <dbReference type="EMBL" id="KAL3809321.1"/>
    </source>
</evidence>
<sequence length="82" mass="8676">MHIDSALRGVGEEERCPGWQTGKCPLLGEKGGGPCKFECPDCGMKMQASTAPSLSEVVDAHKNRGIFALGESQCAKRIAGKI</sequence>
<gene>
    <name evidence="1" type="ORF">ACHAXA_008720</name>
</gene>
<organism evidence="1 2">
    <name type="scientific">Cyclostephanos tholiformis</name>
    <dbReference type="NCBI Taxonomy" id="382380"/>
    <lineage>
        <taxon>Eukaryota</taxon>
        <taxon>Sar</taxon>
        <taxon>Stramenopiles</taxon>
        <taxon>Ochrophyta</taxon>
        <taxon>Bacillariophyta</taxon>
        <taxon>Coscinodiscophyceae</taxon>
        <taxon>Thalassiosirophycidae</taxon>
        <taxon>Stephanodiscales</taxon>
        <taxon>Stephanodiscaceae</taxon>
        <taxon>Cyclostephanos</taxon>
    </lineage>
</organism>
<reference evidence="1 2" key="1">
    <citation type="submission" date="2024-10" db="EMBL/GenBank/DDBJ databases">
        <title>Updated reference genomes for cyclostephanoid diatoms.</title>
        <authorList>
            <person name="Roberts W.R."/>
            <person name="Alverson A.J."/>
        </authorList>
    </citation>
    <scope>NUCLEOTIDE SEQUENCE [LARGE SCALE GENOMIC DNA]</scope>
    <source>
        <strain evidence="1 2">AJA228-03</strain>
    </source>
</reference>
<name>A0ABD3RG16_9STRA</name>
<dbReference type="Proteomes" id="UP001530377">
    <property type="component" value="Unassembled WGS sequence"/>
</dbReference>
<proteinExistence type="predicted"/>
<evidence type="ECO:0000313" key="2">
    <source>
        <dbReference type="Proteomes" id="UP001530377"/>
    </source>
</evidence>
<protein>
    <submittedName>
        <fullName evidence="1">Uncharacterized protein</fullName>
    </submittedName>
</protein>